<protein>
    <submittedName>
        <fullName evidence="2">Thy-1 cell surface antigen</fullName>
    </submittedName>
</protein>
<name>A0ABK0M6S4_RAT</name>
<feature type="region of interest" description="Disordered" evidence="1">
    <location>
        <begin position="1"/>
        <end position="37"/>
    </location>
</feature>
<gene>
    <name evidence="2" type="primary">Thy1</name>
</gene>
<evidence type="ECO:0000313" key="2">
    <source>
        <dbReference type="Ensembl" id="ENSRNOP00000111532.1"/>
    </source>
</evidence>
<dbReference type="GeneTree" id="ENSGT00390000012352"/>
<proteinExistence type="predicted"/>
<dbReference type="Proteomes" id="UP000002494">
    <property type="component" value="Chromosome 8"/>
</dbReference>
<organism evidence="2 3">
    <name type="scientific">Rattus norvegicus</name>
    <name type="common">Rat</name>
    <dbReference type="NCBI Taxonomy" id="10116"/>
    <lineage>
        <taxon>Eukaryota</taxon>
        <taxon>Metazoa</taxon>
        <taxon>Chordata</taxon>
        <taxon>Craniata</taxon>
        <taxon>Vertebrata</taxon>
        <taxon>Euteleostomi</taxon>
        <taxon>Mammalia</taxon>
        <taxon>Eutheria</taxon>
        <taxon>Euarchontoglires</taxon>
        <taxon>Glires</taxon>
        <taxon>Rodentia</taxon>
        <taxon>Myomorpha</taxon>
        <taxon>Muroidea</taxon>
        <taxon>Muridae</taxon>
        <taxon>Murinae</taxon>
        <taxon>Rattus</taxon>
    </lineage>
</organism>
<sequence length="37" mass="3860">MNPVISITLLLSDVPRTEGDQPDSLPGEPEPSTGLPS</sequence>
<accession>A0ABK0M6S4</accession>
<evidence type="ECO:0000313" key="3">
    <source>
        <dbReference type="Proteomes" id="UP000002494"/>
    </source>
</evidence>
<keyword evidence="3" id="KW-1185">Reference proteome</keyword>
<dbReference type="Ensembl" id="ENSRNOT00000172486.1">
    <property type="protein sequence ID" value="ENSRNOP00000111532.1"/>
    <property type="gene ID" value="ENSRNOG00000006604.5"/>
</dbReference>
<reference evidence="2" key="2">
    <citation type="submission" date="2025-08" db="UniProtKB">
        <authorList>
            <consortium name="Ensembl"/>
        </authorList>
    </citation>
    <scope>IDENTIFICATION</scope>
    <source>
        <strain evidence="2">Brown Norway</strain>
    </source>
</reference>
<reference evidence="2" key="1">
    <citation type="submission" date="2024-01" db="EMBL/GenBank/DDBJ databases">
        <title>GRCr8: a new rat reference genome assembly contstructed from accurate long reads and long range scaffolding.</title>
        <authorList>
            <person name="Doris P.A."/>
            <person name="Kalbfleisch T."/>
            <person name="Li K."/>
            <person name="Howe K."/>
            <person name="Wood J."/>
        </authorList>
    </citation>
    <scope>NUCLEOTIDE SEQUENCE [LARGE SCALE GENOMIC DNA]</scope>
    <source>
        <strain evidence="2">Brown Norway</strain>
    </source>
</reference>
<dbReference type="RGD" id="3860">
    <property type="gene designation" value="Thy1"/>
</dbReference>
<evidence type="ECO:0000256" key="1">
    <source>
        <dbReference type="SAM" id="MobiDB-lite"/>
    </source>
</evidence>
<reference evidence="2" key="3">
    <citation type="submission" date="2025-09" db="UniProtKB">
        <authorList>
            <consortium name="Ensembl"/>
        </authorList>
    </citation>
    <scope>IDENTIFICATION</scope>
    <source>
        <strain evidence="2">Brown Norway</strain>
    </source>
</reference>